<organism evidence="1 2">
    <name type="scientific">Castilleja foliolosa</name>
    <dbReference type="NCBI Taxonomy" id="1961234"/>
    <lineage>
        <taxon>Eukaryota</taxon>
        <taxon>Viridiplantae</taxon>
        <taxon>Streptophyta</taxon>
        <taxon>Embryophyta</taxon>
        <taxon>Tracheophyta</taxon>
        <taxon>Spermatophyta</taxon>
        <taxon>Magnoliopsida</taxon>
        <taxon>eudicotyledons</taxon>
        <taxon>Gunneridae</taxon>
        <taxon>Pentapetalae</taxon>
        <taxon>asterids</taxon>
        <taxon>lamiids</taxon>
        <taxon>Lamiales</taxon>
        <taxon>Orobanchaceae</taxon>
        <taxon>Pedicularideae</taxon>
        <taxon>Castillejinae</taxon>
        <taxon>Castilleja</taxon>
    </lineage>
</organism>
<dbReference type="Proteomes" id="UP001632038">
    <property type="component" value="Unassembled WGS sequence"/>
</dbReference>
<dbReference type="PANTHER" id="PTHR10302:SF0">
    <property type="entry name" value="SINGLE-STRANDED DNA-BINDING PROTEIN, MITOCHONDRIAL"/>
    <property type="match status" value="1"/>
</dbReference>
<accession>A0ABD3EBI3</accession>
<evidence type="ECO:0000313" key="2">
    <source>
        <dbReference type="Proteomes" id="UP001632038"/>
    </source>
</evidence>
<dbReference type="Gene3D" id="2.40.50.140">
    <property type="entry name" value="Nucleic acid-binding proteins"/>
    <property type="match status" value="1"/>
</dbReference>
<dbReference type="PANTHER" id="PTHR10302">
    <property type="entry name" value="SINGLE-STRANDED DNA-BINDING PROTEIN"/>
    <property type="match status" value="1"/>
</dbReference>
<dbReference type="EMBL" id="JAVIJP010000006">
    <property type="protein sequence ID" value="KAL3651708.1"/>
    <property type="molecule type" value="Genomic_DNA"/>
</dbReference>
<gene>
    <name evidence="1" type="primary">OSB1_1</name>
    <name evidence="1" type="ORF">CASFOL_004710</name>
</gene>
<protein>
    <submittedName>
        <fullName evidence="1">Protein osb1, mitochondrial-like</fullName>
    </submittedName>
</protein>
<dbReference type="InterPro" id="IPR012340">
    <property type="entry name" value="NA-bd_OB-fold"/>
</dbReference>
<proteinExistence type="predicted"/>
<reference evidence="2" key="1">
    <citation type="journal article" date="2024" name="IScience">
        <title>Strigolactones Initiate the Formation of Haustorium-like Structures in Castilleja.</title>
        <authorList>
            <person name="Buerger M."/>
            <person name="Peterson D."/>
            <person name="Chory J."/>
        </authorList>
    </citation>
    <scope>NUCLEOTIDE SEQUENCE [LARGE SCALE GENOMIC DNA]</scope>
</reference>
<name>A0ABD3EBI3_9LAMI</name>
<dbReference type="InterPro" id="IPR011344">
    <property type="entry name" value="ssDNA-bd"/>
</dbReference>
<sequence>MASDYFTTTPEIKAEAETKTFWDELARVAFQHVEKGQQVYVSGALFQILSKNDDGKQQTYFKMYPDLKHKITGEALWVEGRYPKMSEEAFAEACPVCQKNCNCKACLRMKAPAD</sequence>
<comment type="caution">
    <text evidence="1">The sequence shown here is derived from an EMBL/GenBank/DDBJ whole genome shotgun (WGS) entry which is preliminary data.</text>
</comment>
<evidence type="ECO:0000313" key="1">
    <source>
        <dbReference type="EMBL" id="KAL3651708.1"/>
    </source>
</evidence>
<dbReference type="AlphaFoldDB" id="A0ABD3EBI3"/>
<dbReference type="SUPFAM" id="SSF50249">
    <property type="entry name" value="Nucleic acid-binding proteins"/>
    <property type="match status" value="1"/>
</dbReference>
<keyword evidence="2" id="KW-1185">Reference proteome</keyword>